<organism evidence="2 3">
    <name type="scientific">Spongiivirga citrea</name>
    <dbReference type="NCBI Taxonomy" id="1481457"/>
    <lineage>
        <taxon>Bacteria</taxon>
        <taxon>Pseudomonadati</taxon>
        <taxon>Bacteroidota</taxon>
        <taxon>Flavobacteriia</taxon>
        <taxon>Flavobacteriales</taxon>
        <taxon>Flavobacteriaceae</taxon>
        <taxon>Spongiivirga</taxon>
    </lineage>
</organism>
<dbReference type="Gene3D" id="3.40.50.1820">
    <property type="entry name" value="alpha/beta hydrolase"/>
    <property type="match status" value="1"/>
</dbReference>
<dbReference type="GO" id="GO:0047372">
    <property type="term" value="F:monoacylglycerol lipase activity"/>
    <property type="evidence" value="ECO:0007669"/>
    <property type="project" value="TreeGrafter"/>
</dbReference>
<dbReference type="GO" id="GO:0016020">
    <property type="term" value="C:membrane"/>
    <property type="evidence" value="ECO:0007669"/>
    <property type="project" value="TreeGrafter"/>
</dbReference>
<dbReference type="SUPFAM" id="SSF53474">
    <property type="entry name" value="alpha/beta-Hydrolases"/>
    <property type="match status" value="1"/>
</dbReference>
<evidence type="ECO:0000313" key="3">
    <source>
        <dbReference type="Proteomes" id="UP000474296"/>
    </source>
</evidence>
<dbReference type="GO" id="GO:0046464">
    <property type="term" value="P:acylglycerol catabolic process"/>
    <property type="evidence" value="ECO:0007669"/>
    <property type="project" value="TreeGrafter"/>
</dbReference>
<dbReference type="InterPro" id="IPR029058">
    <property type="entry name" value="AB_hydrolase_fold"/>
</dbReference>
<dbReference type="PROSITE" id="PS51257">
    <property type="entry name" value="PROKAR_LIPOPROTEIN"/>
    <property type="match status" value="1"/>
</dbReference>
<dbReference type="AlphaFoldDB" id="A0A6M0CDP7"/>
<dbReference type="PANTHER" id="PTHR43798:SF33">
    <property type="entry name" value="HYDROLASE, PUTATIVE (AFU_ORTHOLOGUE AFUA_2G14860)-RELATED"/>
    <property type="match status" value="1"/>
</dbReference>
<sequence length="265" mass="29742">MKHLICGLIMAAIFGCKAQDQTHFFNSFDETKIAFTDEGNGDAILLLHGFINTRKNWEKSVLKKELLEKGYRVIAPDLRGNGDSDKPQSDIAYQDFAELKDIIALMDHLKIKQYRAVGYSRGAIILSKLLTMDERITRATIGGVGSDFTNPNWEIPPAFSRAFSGEDKLTKMTEGAVNYAKSINADLKSLSLQQKYQPTTTKQECATINIPLMIISGRQDTSNGNREALQKMISKSFLKYVEGDHNNTYKQENFSKAVIQFLEGK</sequence>
<dbReference type="Pfam" id="PF00561">
    <property type="entry name" value="Abhydrolase_1"/>
    <property type="match status" value="1"/>
</dbReference>
<dbReference type="InterPro" id="IPR000073">
    <property type="entry name" value="AB_hydrolase_1"/>
</dbReference>
<dbReference type="RefSeq" id="WP_164029209.1">
    <property type="nucleotide sequence ID" value="NZ_JAABOQ010000001.1"/>
</dbReference>
<reference evidence="2 3" key="1">
    <citation type="submission" date="2020-01" db="EMBL/GenBank/DDBJ databases">
        <title>Spongiivirga citrea KCTC 32990T.</title>
        <authorList>
            <person name="Wang G."/>
        </authorList>
    </citation>
    <scope>NUCLEOTIDE SEQUENCE [LARGE SCALE GENOMIC DNA]</scope>
    <source>
        <strain evidence="2 3">KCTC 32990</strain>
    </source>
</reference>
<dbReference type="Proteomes" id="UP000474296">
    <property type="component" value="Unassembled WGS sequence"/>
</dbReference>
<keyword evidence="3" id="KW-1185">Reference proteome</keyword>
<evidence type="ECO:0000259" key="1">
    <source>
        <dbReference type="Pfam" id="PF00561"/>
    </source>
</evidence>
<accession>A0A6M0CDP7</accession>
<keyword evidence="2" id="KW-0378">Hydrolase</keyword>
<dbReference type="EMBL" id="JAABOQ010000001">
    <property type="protein sequence ID" value="NER15948.1"/>
    <property type="molecule type" value="Genomic_DNA"/>
</dbReference>
<evidence type="ECO:0000313" key="2">
    <source>
        <dbReference type="EMBL" id="NER15948.1"/>
    </source>
</evidence>
<dbReference type="PANTHER" id="PTHR43798">
    <property type="entry name" value="MONOACYLGLYCEROL LIPASE"/>
    <property type="match status" value="1"/>
</dbReference>
<protein>
    <submittedName>
        <fullName evidence="2">Alpha/beta fold hydrolase</fullName>
    </submittedName>
</protein>
<proteinExistence type="predicted"/>
<feature type="domain" description="AB hydrolase-1" evidence="1">
    <location>
        <begin position="43"/>
        <end position="134"/>
    </location>
</feature>
<dbReference type="InterPro" id="IPR050266">
    <property type="entry name" value="AB_hydrolase_sf"/>
</dbReference>
<gene>
    <name evidence="2" type="ORF">GWK10_01940</name>
</gene>
<name>A0A6M0CDP7_9FLAO</name>
<comment type="caution">
    <text evidence="2">The sequence shown here is derived from an EMBL/GenBank/DDBJ whole genome shotgun (WGS) entry which is preliminary data.</text>
</comment>